<keyword evidence="3" id="KW-1185">Reference proteome</keyword>
<feature type="compositionally biased region" description="Polar residues" evidence="1">
    <location>
        <begin position="105"/>
        <end position="126"/>
    </location>
</feature>
<feature type="compositionally biased region" description="Acidic residues" evidence="1">
    <location>
        <begin position="128"/>
        <end position="146"/>
    </location>
</feature>
<feature type="compositionally biased region" description="Polar residues" evidence="1">
    <location>
        <begin position="81"/>
        <end position="91"/>
    </location>
</feature>
<feature type="region of interest" description="Disordered" evidence="1">
    <location>
        <begin position="52"/>
        <end position="158"/>
    </location>
</feature>
<feature type="region of interest" description="Disordered" evidence="1">
    <location>
        <begin position="1"/>
        <end position="34"/>
    </location>
</feature>
<dbReference type="EMBL" id="JAPDHF010000003">
    <property type="protein sequence ID" value="KAJ4020823.1"/>
    <property type="molecule type" value="Genomic_DNA"/>
</dbReference>
<accession>A0A9W8PYI0</accession>
<comment type="caution">
    <text evidence="2">The sequence shown here is derived from an EMBL/GenBank/DDBJ whole genome shotgun (WGS) entry which is preliminary data.</text>
</comment>
<protein>
    <submittedName>
        <fullName evidence="2">Uncharacterized protein</fullName>
    </submittedName>
</protein>
<sequence length="203" mass="22721">MTMLCKPLPLHRVPSSPVNEPQSPQQQRLSISSPKFVSQLLDTQVSDCQEEIVVELERPAEESVAQPERTPIRHTSDHTSETSADPQSEGISQGRRHGIEPTESLPDNSAPRSSGQKRSFSNISPNQTEDETEGETEGETEDEEQETAYPLREPPGLSIAEGCSLARREAYLQMTRNLMENTSWTTLQLISTSNEYTLKEREL</sequence>
<dbReference type="AlphaFoldDB" id="A0A9W8PYI0"/>
<organism evidence="2 3">
    <name type="scientific">Fusarium irregulare</name>
    <dbReference type="NCBI Taxonomy" id="2494466"/>
    <lineage>
        <taxon>Eukaryota</taxon>
        <taxon>Fungi</taxon>
        <taxon>Dikarya</taxon>
        <taxon>Ascomycota</taxon>
        <taxon>Pezizomycotina</taxon>
        <taxon>Sordariomycetes</taxon>
        <taxon>Hypocreomycetidae</taxon>
        <taxon>Hypocreales</taxon>
        <taxon>Nectriaceae</taxon>
        <taxon>Fusarium</taxon>
        <taxon>Fusarium incarnatum-equiseti species complex</taxon>
    </lineage>
</organism>
<evidence type="ECO:0000313" key="2">
    <source>
        <dbReference type="EMBL" id="KAJ4020823.1"/>
    </source>
</evidence>
<feature type="compositionally biased region" description="Basic and acidic residues" evidence="1">
    <location>
        <begin position="70"/>
        <end position="80"/>
    </location>
</feature>
<dbReference type="Proteomes" id="UP001152130">
    <property type="component" value="Unassembled WGS sequence"/>
</dbReference>
<feature type="compositionally biased region" description="Polar residues" evidence="1">
    <location>
        <begin position="16"/>
        <end position="34"/>
    </location>
</feature>
<evidence type="ECO:0000313" key="3">
    <source>
        <dbReference type="Proteomes" id="UP001152130"/>
    </source>
</evidence>
<proteinExistence type="predicted"/>
<evidence type="ECO:0000256" key="1">
    <source>
        <dbReference type="SAM" id="MobiDB-lite"/>
    </source>
</evidence>
<gene>
    <name evidence="2" type="ORF">NW766_002317</name>
</gene>
<name>A0A9W8PYI0_9HYPO</name>
<reference evidence="2" key="1">
    <citation type="submission" date="2022-10" db="EMBL/GenBank/DDBJ databases">
        <title>Fusarium specimens isolated from Avocado Roots.</title>
        <authorList>
            <person name="Stajich J."/>
            <person name="Roper C."/>
            <person name="Heimlech-Rivalta G."/>
        </authorList>
    </citation>
    <scope>NUCLEOTIDE SEQUENCE</scope>
    <source>
        <strain evidence="2">CF00143</strain>
    </source>
</reference>